<evidence type="ECO:0000256" key="6">
    <source>
        <dbReference type="HAMAP-Rule" id="MF_01330"/>
    </source>
</evidence>
<reference evidence="8" key="1">
    <citation type="submission" date="2021-01" db="EMBL/GenBank/DDBJ databases">
        <authorList>
            <consortium name="East China Normal University"/>
            <person name="Jin X."/>
        </authorList>
    </citation>
    <scope>NUCLEOTIDE SEQUENCE</scope>
</reference>
<dbReference type="GeneID" id="70590037"/>
<dbReference type="CDD" id="cd19505">
    <property type="entry name" value="RecA-like_Ycf2"/>
    <property type="match status" value="1"/>
</dbReference>
<dbReference type="InterPro" id="IPR003593">
    <property type="entry name" value="AAA+_ATPase"/>
</dbReference>
<organism evidence="8">
    <name type="scientific">Polytrichum commune</name>
    <name type="common">Haircap moss</name>
    <dbReference type="NCBI Taxonomy" id="3213"/>
    <lineage>
        <taxon>Eukaryota</taxon>
        <taxon>Viridiplantae</taxon>
        <taxon>Streptophyta</taxon>
        <taxon>Embryophyta</taxon>
        <taxon>Bryophyta</taxon>
        <taxon>Bryophytina</taxon>
        <taxon>Polytrichopsida</taxon>
        <taxon>Polytrichales</taxon>
        <taxon>Polytrichaceae</taxon>
        <taxon>Polytrichum</taxon>
    </lineage>
</organism>
<dbReference type="GO" id="GO:0005524">
    <property type="term" value="F:ATP binding"/>
    <property type="evidence" value="ECO:0007669"/>
    <property type="project" value="UniProtKB-KW"/>
</dbReference>
<comment type="subcellular location">
    <subcellularLocation>
        <location evidence="6">Plastid</location>
        <location evidence="6">Chloroplast stroma</location>
    </subcellularLocation>
</comment>
<evidence type="ECO:0000256" key="4">
    <source>
        <dbReference type="ARBA" id="ARBA00022741"/>
    </source>
</evidence>
<dbReference type="GO" id="GO:0016887">
    <property type="term" value="F:ATP hydrolysis activity"/>
    <property type="evidence" value="ECO:0007669"/>
    <property type="project" value="InterPro"/>
</dbReference>
<geneLocation type="chloroplast" evidence="8"/>
<evidence type="ECO:0000256" key="1">
    <source>
        <dbReference type="ARBA" id="ARBA00002329"/>
    </source>
</evidence>
<dbReference type="Pfam" id="PF00004">
    <property type="entry name" value="AAA"/>
    <property type="match status" value="1"/>
</dbReference>
<comment type="similarity">
    <text evidence="2 6">Belongs to the Ycf2 family.</text>
</comment>
<dbReference type="Gene3D" id="3.40.50.300">
    <property type="entry name" value="P-loop containing nucleotide triphosphate hydrolases"/>
    <property type="match status" value="1"/>
</dbReference>
<dbReference type="Pfam" id="PF05695">
    <property type="entry name" value="Ycf2"/>
    <property type="match status" value="2"/>
</dbReference>
<dbReference type="EMBL" id="MW528408">
    <property type="protein sequence ID" value="QTT78355.1"/>
    <property type="molecule type" value="Genomic_DNA"/>
</dbReference>
<reference evidence="8" key="2">
    <citation type="submission" date="2021-04" db="EMBL/GenBank/DDBJ databases">
        <title>The complete plastome of Polytrichum commune Hedw. (Polytrichaceae, #Bryophyta).</title>
        <authorList>
            <person name="Jin X."/>
        </authorList>
    </citation>
    <scope>NUCLEOTIDE SEQUENCE</scope>
</reference>
<dbReference type="RefSeq" id="YP_010249933.1">
    <property type="nucleotide sequence ID" value="NC_060348.1"/>
</dbReference>
<keyword evidence="4 6" id="KW-0547">Nucleotide-binding</keyword>
<name>A0A8A9Y320_POLCU</name>
<sequence length="2317" mass="280399">MKNPQYFFDLCTKSKLLKLLIRIFFNRENFIKFFDVRIIGSLILRDLNASQTNKSSILNIFLLLILSIFIYRSSSKNILEKKYLNLVKIVSGHINYYEYKKEKISENFLKKNLSIFPHYSFSSLDLQDLKKKNRLINKKNLEKKLCIKPVHGQMHFLGSQWWKFWIVEQILPNWKISSSSINKIKILLEKKNIEDLKHFFEFYIDNIIGQNYNWENKFDSIFFKDFEIEKEIEIKSNRHVEILEDTLILQIFSAFCEKLIFEIEGPFKIKKLDSIIELSNNKKFFSFIIPLSYKKKVTFESSHLLKKKIFNIFKNWNESDEIIAKSYVFIKKKGWFFFHNYVEFYIWQLYKNSFFYIEKDLQQLNIIENKLNIKNYKLNYLNTEQKIIKIQKSFSNIPYQFSKYILYKIKKYNKLKKITDKSICNYKISKQKIESENINKFKKTLVPNKIKTNFFKYNNKNLFEWFSSKIYLNNKYFKYLNITSIIWDIPFFIKDKKKIKLNLFSKFFFENYQIFWIKKLFTKDKSYIINKFIRKNNFFSKLNSYTFSNIVSIDELNMAFCTTNKYLKINEKREKNNIFEQFIKSDNKRLVYLWKIKKNCQNINYFIYLDYAYKVIQEKKYNTNKFILTDLNSSSNIFSLLLYFFYRYNNNIFNYNKNVIVQFINSISYVKVLDKINSLIIKSYVVYNKIDNYSTINYQIDTKFKEYFRIKKTNIKFHKRNKIRNKIFIENYSEKKIKISTKFSIKFIDWYKLNSKNLNKILNNLFLLKNFSFYKINMNLINNKNVKKIRKNIINQNLLNCKKTGKNYFYYNSIKKKYINWNLNLYKWTNQEKKWKKVSKYFIFQHKCLAISSNKIKIFNNKNSIIRWSKKLKKKDIYIFHKTFLIILFESFNKIFEKISNLLIFYPKLIIIQNNFLKKIVFDKNNLLKQRYFNVYNKLISPLYLNKISITKFIIHYLFNKENDKIFKKDFNNTLFFSVWENQEFYFNSLNIFSKNSLNLKFSKANTLKLLNFLNYSNLGYKKKLLFSLEKTKNNNLIYKQLLKNLPVKKKHFSINESKFLLYKIRNIDSIIISRVFLFKNFKDVNDQKLMFVYNYKLNKLLDSLIQINPFFYEKKNFFFDILSINQLTKNQNLKFKILNYQKKKKLNLFVKKLLKPNNNCNQTNFFQNYVLSEFFLKSKNKNNELRKWIKKSFIKYDPKTNLIYIIPNKPINKKLNYEKTKYIVPFISKNSIKLTKIHKVFQTSSFFTKWVLFRKYIPWFFTFEWWKYFQNIILKNFSEIFLKFNDQFSYILPNTLKGIQQNLYNLSINLSLNFKNHFFDNSFKNWNYRLLKQINNQQRNQEIKCSSLNLRLINIWNNQYIAVLSLITFGYLIFQKYLSTLLGSDCFELWRYFEIIQYLMDPSRGIYLDNLIHRNSIQFIKSENLLMHFLKNLKHYIKNINFYLFTKQKVNKWLSNNKGLDLSRRERKLLVQSLITDKSINQYGLNLTSNKSFINSKFGYSNIKQQKLNYLEHLTENYQKNLVNYPFRQFYLAENLIFLCFWQKITSSQKLWQVNNSKLIFHKQPAPLELILSSSKGILLIGSLQTGRSYLIKNLAAKSFVPLIRISVNKLLYNKPDIITESWMNILMESLRRLSLILELAEKLSPCIIWIQNIHELNVNRLTQNVESDPTFLLGILLKYFQTSFIKKDAKSIVIIGSTDLPKKVDPALISPNRLDRLINIRIFNISQRQTKISILLHSKYFYSKKKKYSLNEIGNRSMGYNTKDLAGLINEILLINITQNKLVIHENIVRLAFHRQALGFTYINKKQNFTQNNGTLFYKVGKVIIQNLFIKNFSKNPLYLGNDLWKKKFYYLSKWYLEPSIIESTIKEFTILPYILGCLAGLAARDSWFIVENKPDNLISLNRYVENDFYLACGILESLLKEFSWLEIFEKNNTNRKFKLTYQFKIKDSLHMIKKRLFLIVNENKRNKLSNKSLKANIYYKKKLYQLTSNITWAPKIYRLNFIRSNLFNWTKRPNDCKISYNLDLLGKREKKKFSGSQENTNFCEIIQHKTKEQLPYERILSRIRRRNVQELESQLEDVLLEEQFAILGFSRLSTEYRMEYQLSNKPILFIGGRFLWDPNNLLFQICHFVFSRQNIFIDEEMLRRLYVTYGARREREKSRSSQKIKQFFFRRGYGRHSISDLSVGWWNQLPFIERNNIETFKRIEGIGVQLKRPQIFTPVYLYQRWLIENPQENFTRFDLLNNQQKWLKANNLLFNDSFIYNSLLEIYQYLLNFFLSHNILLTKMTKILLKNKWLFQNEIEQFISITDIVKNKIN</sequence>
<feature type="domain" description="AAA+ ATPase" evidence="7">
    <location>
        <begin position="1575"/>
        <end position="1726"/>
    </location>
</feature>
<gene>
    <name evidence="6 8" type="primary">ycf2</name>
</gene>
<protein>
    <recommendedName>
        <fullName evidence="6">Protein Ycf2</fullName>
    </recommendedName>
</protein>
<evidence type="ECO:0000259" key="7">
    <source>
        <dbReference type="SMART" id="SM00382"/>
    </source>
</evidence>
<evidence type="ECO:0000256" key="2">
    <source>
        <dbReference type="ARBA" id="ARBA00009361"/>
    </source>
</evidence>
<evidence type="ECO:0000256" key="5">
    <source>
        <dbReference type="ARBA" id="ARBA00022840"/>
    </source>
</evidence>
<dbReference type="GO" id="GO:0009570">
    <property type="term" value="C:chloroplast stroma"/>
    <property type="evidence" value="ECO:0007669"/>
    <property type="project" value="UniProtKB-SubCell"/>
</dbReference>
<dbReference type="InterPro" id="IPR008543">
    <property type="entry name" value="Uncharacterised_Ycf2"/>
</dbReference>
<comment type="function">
    <text evidence="1 6">Probable ATPase of unknown function. Its presence in a non-photosynthetic plant (Epifagus virginiana) and experiments in tobacco indicate that it has an essential function which is probably not related to photosynthesis.</text>
</comment>
<dbReference type="PANTHER" id="PTHR33078">
    <property type="entry name" value="PROTEIN YCF2-RELATED"/>
    <property type="match status" value="1"/>
</dbReference>
<dbReference type="SUPFAM" id="SSF52540">
    <property type="entry name" value="P-loop containing nucleoside triphosphate hydrolases"/>
    <property type="match status" value="1"/>
</dbReference>
<accession>A0A8A9Y320</accession>
<dbReference type="SMART" id="SM00382">
    <property type="entry name" value="AAA"/>
    <property type="match status" value="1"/>
</dbReference>
<keyword evidence="8" id="KW-0150">Chloroplast</keyword>
<feature type="binding site" evidence="6">
    <location>
        <begin position="1583"/>
        <end position="1590"/>
    </location>
    <ligand>
        <name>ATP</name>
        <dbReference type="ChEBI" id="CHEBI:30616"/>
    </ligand>
</feature>
<dbReference type="HAMAP" id="MF_01330">
    <property type="entry name" value="Ycf2"/>
    <property type="match status" value="1"/>
</dbReference>
<dbReference type="InterPro" id="IPR027417">
    <property type="entry name" value="P-loop_NTPase"/>
</dbReference>
<dbReference type="InterPro" id="IPR003959">
    <property type="entry name" value="ATPase_AAA_core"/>
</dbReference>
<dbReference type="InterPro" id="IPR056777">
    <property type="entry name" value="Ycf2_N"/>
</dbReference>
<evidence type="ECO:0000313" key="8">
    <source>
        <dbReference type="EMBL" id="QTT78355.1"/>
    </source>
</evidence>
<keyword evidence="3 8" id="KW-0934">Plastid</keyword>
<proteinExistence type="inferred from homology"/>
<dbReference type="Gene3D" id="1.10.8.60">
    <property type="match status" value="1"/>
</dbReference>
<keyword evidence="5 6" id="KW-0067">ATP-binding</keyword>
<dbReference type="PANTHER" id="PTHR33078:SF100">
    <property type="entry name" value="PROTEIN YCF2"/>
    <property type="match status" value="1"/>
</dbReference>
<evidence type="ECO:0000256" key="3">
    <source>
        <dbReference type="ARBA" id="ARBA00022640"/>
    </source>
</evidence>